<dbReference type="PANTHER" id="PTHR42709">
    <property type="entry name" value="ALKALINE PHOSPHATASE LIKE PROTEIN"/>
    <property type="match status" value="1"/>
</dbReference>
<proteinExistence type="predicted"/>
<dbReference type="Proteomes" id="UP000198654">
    <property type="component" value="Unassembled WGS sequence"/>
</dbReference>
<evidence type="ECO:0000256" key="5">
    <source>
        <dbReference type="ARBA" id="ARBA00023136"/>
    </source>
</evidence>
<feature type="transmembrane region" description="Helical" evidence="6">
    <location>
        <begin position="140"/>
        <end position="161"/>
    </location>
</feature>
<evidence type="ECO:0000256" key="4">
    <source>
        <dbReference type="ARBA" id="ARBA00022989"/>
    </source>
</evidence>
<evidence type="ECO:0000259" key="7">
    <source>
        <dbReference type="Pfam" id="PF09335"/>
    </source>
</evidence>
<gene>
    <name evidence="8" type="ORF">SAMN05661010_03670</name>
</gene>
<dbReference type="InterPro" id="IPR051311">
    <property type="entry name" value="DedA_domain"/>
</dbReference>
<sequence length="200" mass="22136">MFDWITQVIASTGYLGIAALMFLENLFPPIPSEVIMPLAGFVAARGELSLWGVIVAGTLGSLIGAAPWYLLGRWFGEQGLHNVAVRHGRWLTLSSRDVTRAILTFRRYGAIAVFFGRLVPAIRTLISAPAGIAVMPIPKFIFWTSLGSGLWTMLLALAGFLLESQYERVAQYVDPVSKGVIITVVAIYVYRLVTYRKHHR</sequence>
<keyword evidence="4 6" id="KW-1133">Transmembrane helix</keyword>
<dbReference type="Pfam" id="PF09335">
    <property type="entry name" value="VTT_dom"/>
    <property type="match status" value="1"/>
</dbReference>
<keyword evidence="5 6" id="KW-0472">Membrane</keyword>
<name>A0A1G9RDG9_9GAMM</name>
<keyword evidence="3 6" id="KW-0812">Transmembrane</keyword>
<dbReference type="OrthoDB" id="9780918at2"/>
<reference evidence="8 9" key="1">
    <citation type="submission" date="2016-10" db="EMBL/GenBank/DDBJ databases">
        <authorList>
            <person name="de Groot N.N."/>
        </authorList>
    </citation>
    <scope>NUCLEOTIDE SEQUENCE [LARGE SCALE GENOMIC DNA]</scope>
    <source>
        <strain evidence="8 9">DSM 14789</strain>
    </source>
</reference>
<dbReference type="PANTHER" id="PTHR42709:SF6">
    <property type="entry name" value="UNDECAPRENYL PHOSPHATE TRANSPORTER A"/>
    <property type="match status" value="1"/>
</dbReference>
<comment type="subcellular location">
    <subcellularLocation>
        <location evidence="1">Cell membrane</location>
        <topology evidence="1">Multi-pass membrane protein</topology>
    </subcellularLocation>
</comment>
<dbReference type="RefSeq" id="WP_089730722.1">
    <property type="nucleotide sequence ID" value="NZ_FNGI01000014.1"/>
</dbReference>
<dbReference type="AlphaFoldDB" id="A0A1G9RDG9"/>
<evidence type="ECO:0000313" key="9">
    <source>
        <dbReference type="Proteomes" id="UP000198654"/>
    </source>
</evidence>
<dbReference type="STRING" id="119000.SAMN05661010_03670"/>
<evidence type="ECO:0000313" key="8">
    <source>
        <dbReference type="EMBL" id="SDM21221.1"/>
    </source>
</evidence>
<accession>A0A1G9RDG9</accession>
<keyword evidence="2" id="KW-1003">Cell membrane</keyword>
<protein>
    <submittedName>
        <fullName evidence="8">Membrane protein DedA, SNARE-associated domain</fullName>
    </submittedName>
</protein>
<feature type="transmembrane region" description="Helical" evidence="6">
    <location>
        <begin position="6"/>
        <end position="27"/>
    </location>
</feature>
<dbReference type="EMBL" id="FNGI01000014">
    <property type="protein sequence ID" value="SDM21221.1"/>
    <property type="molecule type" value="Genomic_DNA"/>
</dbReference>
<evidence type="ECO:0000256" key="3">
    <source>
        <dbReference type="ARBA" id="ARBA00022692"/>
    </source>
</evidence>
<feature type="transmembrane region" description="Helical" evidence="6">
    <location>
        <begin position="108"/>
        <end position="128"/>
    </location>
</feature>
<organism evidence="8 9">
    <name type="scientific">Modicisalibacter muralis</name>
    <dbReference type="NCBI Taxonomy" id="119000"/>
    <lineage>
        <taxon>Bacteria</taxon>
        <taxon>Pseudomonadati</taxon>
        <taxon>Pseudomonadota</taxon>
        <taxon>Gammaproteobacteria</taxon>
        <taxon>Oceanospirillales</taxon>
        <taxon>Halomonadaceae</taxon>
        <taxon>Modicisalibacter</taxon>
    </lineage>
</organism>
<dbReference type="GO" id="GO:0005886">
    <property type="term" value="C:plasma membrane"/>
    <property type="evidence" value="ECO:0007669"/>
    <property type="project" value="UniProtKB-SubCell"/>
</dbReference>
<keyword evidence="9" id="KW-1185">Reference proteome</keyword>
<evidence type="ECO:0000256" key="2">
    <source>
        <dbReference type="ARBA" id="ARBA00022475"/>
    </source>
</evidence>
<evidence type="ECO:0000256" key="1">
    <source>
        <dbReference type="ARBA" id="ARBA00004651"/>
    </source>
</evidence>
<feature type="transmembrane region" description="Helical" evidence="6">
    <location>
        <begin position="48"/>
        <end position="70"/>
    </location>
</feature>
<dbReference type="InterPro" id="IPR032816">
    <property type="entry name" value="VTT_dom"/>
</dbReference>
<evidence type="ECO:0000256" key="6">
    <source>
        <dbReference type="SAM" id="Phobius"/>
    </source>
</evidence>
<feature type="transmembrane region" description="Helical" evidence="6">
    <location>
        <begin position="176"/>
        <end position="193"/>
    </location>
</feature>
<feature type="domain" description="VTT" evidence="7">
    <location>
        <begin position="30"/>
        <end position="159"/>
    </location>
</feature>